<evidence type="ECO:0000259" key="2">
    <source>
        <dbReference type="Pfam" id="PF13628"/>
    </source>
</evidence>
<feature type="coiled-coil region" evidence="1">
    <location>
        <begin position="77"/>
        <end position="108"/>
    </location>
</feature>
<accession>A0A3D9FZN8</accession>
<dbReference type="AlphaFoldDB" id="A0A3D9FZN8"/>
<name>A0A3D9FZN8_9FLAO</name>
<dbReference type="RefSeq" id="WP_115886440.1">
    <property type="nucleotide sequence ID" value="NZ_QRDQ01000007.1"/>
</dbReference>
<dbReference type="InterPro" id="IPR025419">
    <property type="entry name" value="DUF4142"/>
</dbReference>
<sequence length="191" mass="22025">MKTKSFVKATIIKVFSSFIIVAFFSSCGKKEHKNESAFKTETLTRNKQQNDKEQIEASFFIATANVSNTIISKSQIAQKRSENLLELSKKIENQQNQLLQNVSEMANKKLIMITDINAIHKRDLYELVDSNDSVFSKTYLNSIAESLSEQIKLLEKISTETNDEKILKLVLEFLPEQYELLRETEKTKTEY</sequence>
<keyword evidence="4" id="KW-1185">Reference proteome</keyword>
<protein>
    <submittedName>
        <fullName evidence="3">Uncharacterized protein DUF4142</fullName>
    </submittedName>
</protein>
<evidence type="ECO:0000313" key="4">
    <source>
        <dbReference type="Proteomes" id="UP000257004"/>
    </source>
</evidence>
<keyword evidence="1" id="KW-0175">Coiled coil</keyword>
<feature type="domain" description="DUF4142" evidence="2">
    <location>
        <begin position="64"/>
        <end position="182"/>
    </location>
</feature>
<organism evidence="3 4">
    <name type="scientific">Flavobacterium cutihirudinis</name>
    <dbReference type="NCBI Taxonomy" id="1265740"/>
    <lineage>
        <taxon>Bacteria</taxon>
        <taxon>Pseudomonadati</taxon>
        <taxon>Bacteroidota</taxon>
        <taxon>Flavobacteriia</taxon>
        <taxon>Flavobacteriales</taxon>
        <taxon>Flavobacteriaceae</taxon>
        <taxon>Flavobacterium</taxon>
    </lineage>
</organism>
<dbReference type="Pfam" id="PF13628">
    <property type="entry name" value="DUF4142"/>
    <property type="match status" value="1"/>
</dbReference>
<evidence type="ECO:0000313" key="3">
    <source>
        <dbReference type="EMBL" id="RED26333.1"/>
    </source>
</evidence>
<proteinExistence type="predicted"/>
<evidence type="ECO:0000256" key="1">
    <source>
        <dbReference type="SAM" id="Coils"/>
    </source>
</evidence>
<gene>
    <name evidence="3" type="ORF">BD847_0250</name>
</gene>
<dbReference type="PROSITE" id="PS51257">
    <property type="entry name" value="PROKAR_LIPOPROTEIN"/>
    <property type="match status" value="1"/>
</dbReference>
<reference evidence="3 4" key="1">
    <citation type="submission" date="2018-07" db="EMBL/GenBank/DDBJ databases">
        <title>Genomic Encyclopedia of Archaeal and Bacterial Type Strains, Phase II (KMG-II): from individual species to whole genera.</title>
        <authorList>
            <person name="Goeker M."/>
        </authorList>
    </citation>
    <scope>NUCLEOTIDE SEQUENCE [LARGE SCALE GENOMIC DNA]</scope>
    <source>
        <strain evidence="3 4">DSM 25795</strain>
    </source>
</reference>
<dbReference type="Proteomes" id="UP000257004">
    <property type="component" value="Unassembled WGS sequence"/>
</dbReference>
<comment type="caution">
    <text evidence="3">The sequence shown here is derived from an EMBL/GenBank/DDBJ whole genome shotgun (WGS) entry which is preliminary data.</text>
</comment>
<dbReference type="EMBL" id="QRDQ01000007">
    <property type="protein sequence ID" value="RED26333.1"/>
    <property type="molecule type" value="Genomic_DNA"/>
</dbReference>
<dbReference type="OrthoDB" id="1355558at2"/>